<name>A0A4R6WJ20_9SPHI</name>
<dbReference type="OrthoDB" id="795121at2"/>
<reference evidence="2 3" key="1">
    <citation type="submission" date="2019-03" db="EMBL/GenBank/DDBJ databases">
        <title>Genomic Encyclopedia of Archaeal and Bacterial Type Strains, Phase II (KMG-II): from individual species to whole genera.</title>
        <authorList>
            <person name="Goeker M."/>
        </authorList>
    </citation>
    <scope>NUCLEOTIDE SEQUENCE [LARGE SCALE GENOMIC DNA]</scope>
    <source>
        <strain evidence="2 3">DSM 28353</strain>
    </source>
</reference>
<accession>A0A4R6WJ20</accession>
<dbReference type="Pfam" id="PF11188">
    <property type="entry name" value="DUF2975"/>
    <property type="match status" value="1"/>
</dbReference>
<dbReference type="Proteomes" id="UP000295292">
    <property type="component" value="Unassembled WGS sequence"/>
</dbReference>
<evidence type="ECO:0000256" key="1">
    <source>
        <dbReference type="SAM" id="Phobius"/>
    </source>
</evidence>
<sequence>METANLIPRSSLRLVKILGAIFNFVWYANFILIPFVIAVVGYKVVTDGKIDSTIAVQIANTVDSSPVATIIDNAKTASATINIGVLKIELKPTIKHLSLLIVQFVLIESILILFLYNMRKILNSFKAQRPFSRENTKRLRWIGLSVILYVPVHLINYLFDVWILHDSIAAPNQIYWVQKEIDPNMLILGIIIYVISSIFDYGMVVEQENKEFV</sequence>
<evidence type="ECO:0008006" key="4">
    <source>
        <dbReference type="Google" id="ProtNLM"/>
    </source>
</evidence>
<protein>
    <recommendedName>
        <fullName evidence="4">DUF2975 family protein</fullName>
    </recommendedName>
</protein>
<proteinExistence type="predicted"/>
<keyword evidence="3" id="KW-1185">Reference proteome</keyword>
<comment type="caution">
    <text evidence="2">The sequence shown here is derived from an EMBL/GenBank/DDBJ whole genome shotgun (WGS) entry which is preliminary data.</text>
</comment>
<organism evidence="2 3">
    <name type="scientific">Sphingobacterium yanglingense</name>
    <dbReference type="NCBI Taxonomy" id="1437280"/>
    <lineage>
        <taxon>Bacteria</taxon>
        <taxon>Pseudomonadati</taxon>
        <taxon>Bacteroidota</taxon>
        <taxon>Sphingobacteriia</taxon>
        <taxon>Sphingobacteriales</taxon>
        <taxon>Sphingobacteriaceae</taxon>
        <taxon>Sphingobacterium</taxon>
    </lineage>
</organism>
<evidence type="ECO:0000313" key="2">
    <source>
        <dbReference type="EMBL" id="TDQ80154.1"/>
    </source>
</evidence>
<evidence type="ECO:0000313" key="3">
    <source>
        <dbReference type="Proteomes" id="UP000295292"/>
    </source>
</evidence>
<feature type="transmembrane region" description="Helical" evidence="1">
    <location>
        <begin position="185"/>
        <end position="204"/>
    </location>
</feature>
<dbReference type="EMBL" id="SNYV01000011">
    <property type="protein sequence ID" value="TDQ80154.1"/>
    <property type="molecule type" value="Genomic_DNA"/>
</dbReference>
<feature type="transmembrane region" description="Helical" evidence="1">
    <location>
        <begin position="97"/>
        <end position="118"/>
    </location>
</feature>
<gene>
    <name evidence="2" type="ORF">CLV99_1609</name>
</gene>
<dbReference type="InterPro" id="IPR021354">
    <property type="entry name" value="DUF2975"/>
</dbReference>
<keyword evidence="1" id="KW-1133">Transmembrane helix</keyword>
<dbReference type="AlphaFoldDB" id="A0A4R6WJ20"/>
<dbReference type="RefSeq" id="WP_133583897.1">
    <property type="nucleotide sequence ID" value="NZ_SNYV01000011.1"/>
</dbReference>
<keyword evidence="1" id="KW-0472">Membrane</keyword>
<feature type="transmembrane region" description="Helical" evidence="1">
    <location>
        <begin position="139"/>
        <end position="159"/>
    </location>
</feature>
<keyword evidence="1" id="KW-0812">Transmembrane</keyword>
<feature type="transmembrane region" description="Helical" evidence="1">
    <location>
        <begin position="21"/>
        <end position="42"/>
    </location>
</feature>